<evidence type="ECO:0000256" key="1">
    <source>
        <dbReference type="SAM" id="Phobius"/>
    </source>
</evidence>
<feature type="transmembrane region" description="Helical" evidence="1">
    <location>
        <begin position="53"/>
        <end position="72"/>
    </location>
</feature>
<keyword evidence="3" id="KW-1185">Reference proteome</keyword>
<keyword evidence="1" id="KW-0812">Transmembrane</keyword>
<proteinExistence type="predicted"/>
<keyword evidence="1" id="KW-1133">Transmembrane helix</keyword>
<feature type="transmembrane region" description="Helical" evidence="1">
    <location>
        <begin position="79"/>
        <end position="97"/>
    </location>
</feature>
<feature type="transmembrane region" description="Helical" evidence="1">
    <location>
        <begin position="9"/>
        <end position="30"/>
    </location>
</feature>
<dbReference type="AlphaFoldDB" id="A0A2N6UFU7"/>
<dbReference type="Proteomes" id="UP000235701">
    <property type="component" value="Unassembled WGS sequence"/>
</dbReference>
<keyword evidence="1" id="KW-0472">Membrane</keyword>
<dbReference type="RefSeq" id="WP_102198707.1">
    <property type="nucleotide sequence ID" value="NZ_PNHQ01000002.1"/>
</dbReference>
<evidence type="ECO:0000313" key="2">
    <source>
        <dbReference type="EMBL" id="PMC80432.1"/>
    </source>
</evidence>
<feature type="transmembrane region" description="Helical" evidence="1">
    <location>
        <begin position="103"/>
        <end position="120"/>
    </location>
</feature>
<organism evidence="2 3">
    <name type="scientific">Aerococcus viridans</name>
    <dbReference type="NCBI Taxonomy" id="1377"/>
    <lineage>
        <taxon>Bacteria</taxon>
        <taxon>Bacillati</taxon>
        <taxon>Bacillota</taxon>
        <taxon>Bacilli</taxon>
        <taxon>Lactobacillales</taxon>
        <taxon>Aerococcaceae</taxon>
        <taxon>Aerococcus</taxon>
    </lineage>
</organism>
<evidence type="ECO:0000313" key="3">
    <source>
        <dbReference type="Proteomes" id="UP000235701"/>
    </source>
</evidence>
<protein>
    <submittedName>
        <fullName evidence="2">Uncharacterized protein</fullName>
    </submittedName>
</protein>
<dbReference type="EMBL" id="PNHQ01000002">
    <property type="protein sequence ID" value="PMC80432.1"/>
    <property type="molecule type" value="Genomic_DNA"/>
</dbReference>
<reference evidence="2 3" key="1">
    <citation type="submission" date="2017-09" db="EMBL/GenBank/DDBJ databases">
        <title>Bacterial strain isolated from the female urinary microbiota.</title>
        <authorList>
            <person name="Thomas-White K."/>
            <person name="Kumar N."/>
            <person name="Forster S."/>
            <person name="Putonti C."/>
            <person name="Lawley T."/>
            <person name="Wolfe A.J."/>
        </authorList>
    </citation>
    <scope>NUCLEOTIDE SEQUENCE [LARGE SCALE GENOMIC DNA]</scope>
    <source>
        <strain evidence="2 3">UMB0240</strain>
    </source>
</reference>
<comment type="caution">
    <text evidence="2">The sequence shown here is derived from an EMBL/GenBank/DDBJ whole genome shotgun (WGS) entry which is preliminary data.</text>
</comment>
<sequence>MWRKIKEHIIYYFDSYLLSLTSIVYGWQLFLNPEILLNYRIYQRIRDLFDHKYIGASFVVLGAIYIVATILNQKKIKQIALPVFTFMWAFFSFSFIMTDPPNTVGVLTMSVAVLSFGISLRGDFKDG</sequence>
<name>A0A2N6UFU7_9LACT</name>
<accession>A0A2N6UFU7</accession>
<gene>
    <name evidence="2" type="ORF">CJ191_01090</name>
</gene>